<dbReference type="Proteomes" id="UP001333110">
    <property type="component" value="Unassembled WGS sequence"/>
</dbReference>
<gene>
    <name evidence="2" type="ORF">QYF61_001664</name>
</gene>
<evidence type="ECO:0000256" key="1">
    <source>
        <dbReference type="SAM" id="MobiDB-lite"/>
    </source>
</evidence>
<dbReference type="EMBL" id="JAUNZN010000019">
    <property type="protein sequence ID" value="KAK4809937.1"/>
    <property type="molecule type" value="Genomic_DNA"/>
</dbReference>
<feature type="region of interest" description="Disordered" evidence="1">
    <location>
        <begin position="290"/>
        <end position="332"/>
    </location>
</feature>
<accession>A0AAN7MNT8</accession>
<keyword evidence="3" id="KW-1185">Reference proteome</keyword>
<sequence>MLHLDMVTTRKIPMAAASQGLQTRAFYAEHDAIRGISPKKKNPSLDPHILRAEWTRLENRNADKELQHSIQVHVFPVLRAPELDAVLPVGSHQSRVEGQNPLPRPAGHAAFDAAQDTVGRLGCERTLLAHVQLFIHQYPQVLLCRAALNHIIPQPVLILGVALTQVQDLALGLVEPHEVHTGPLLQLVQVPLDGILSLRRVNCTTQLGVICKSAEGALDPTVNVIDEDIKQHWSQYGPLRDTTYELDLTPLCFTADEIIPGLYLLQPETTILGLAWGTARFVQHRTSLIRNEPPPKRGAGARCYQERGASRRRKAEVDLSEALRSPKESSGD</sequence>
<proteinExistence type="predicted"/>
<protein>
    <submittedName>
        <fullName evidence="2">Uncharacterized protein</fullName>
    </submittedName>
</protein>
<evidence type="ECO:0000313" key="2">
    <source>
        <dbReference type="EMBL" id="KAK4809937.1"/>
    </source>
</evidence>
<dbReference type="AlphaFoldDB" id="A0AAN7MNT8"/>
<organism evidence="2 3">
    <name type="scientific">Mycteria americana</name>
    <name type="common">Wood stork</name>
    <dbReference type="NCBI Taxonomy" id="33587"/>
    <lineage>
        <taxon>Eukaryota</taxon>
        <taxon>Metazoa</taxon>
        <taxon>Chordata</taxon>
        <taxon>Craniata</taxon>
        <taxon>Vertebrata</taxon>
        <taxon>Euteleostomi</taxon>
        <taxon>Archelosauria</taxon>
        <taxon>Archosauria</taxon>
        <taxon>Dinosauria</taxon>
        <taxon>Saurischia</taxon>
        <taxon>Theropoda</taxon>
        <taxon>Coelurosauria</taxon>
        <taxon>Aves</taxon>
        <taxon>Neognathae</taxon>
        <taxon>Neoaves</taxon>
        <taxon>Aequornithes</taxon>
        <taxon>Ciconiiformes</taxon>
        <taxon>Ciconiidae</taxon>
        <taxon>Mycteria</taxon>
    </lineage>
</organism>
<reference evidence="2 3" key="1">
    <citation type="journal article" date="2023" name="J. Hered.">
        <title>Chromosome-level genome of the wood stork (Mycteria americana) provides insight into avian chromosome evolution.</title>
        <authorList>
            <person name="Flamio R. Jr."/>
            <person name="Ramstad K.M."/>
        </authorList>
    </citation>
    <scope>NUCLEOTIDE SEQUENCE [LARGE SCALE GENOMIC DNA]</scope>
    <source>
        <strain evidence="2">JAX WOST 10</strain>
    </source>
</reference>
<comment type="caution">
    <text evidence="2">The sequence shown here is derived from an EMBL/GenBank/DDBJ whole genome shotgun (WGS) entry which is preliminary data.</text>
</comment>
<name>A0AAN7MNT8_MYCAM</name>
<evidence type="ECO:0000313" key="3">
    <source>
        <dbReference type="Proteomes" id="UP001333110"/>
    </source>
</evidence>